<comment type="catalytic activity">
    <reaction evidence="1 11">
        <text>ATP-dependent breakage, passage and rejoining of double-stranded DNA.</text>
        <dbReference type="EC" id="5.6.2.2"/>
    </reaction>
</comment>
<evidence type="ECO:0000256" key="2">
    <source>
        <dbReference type="ARBA" id="ARBA00001946"/>
    </source>
</evidence>
<dbReference type="Pfam" id="PF20768">
    <property type="entry name" value="Topo_VI_alpha"/>
    <property type="match status" value="1"/>
</dbReference>
<dbReference type="InterPro" id="IPR002815">
    <property type="entry name" value="Spo11/TopoVI_A"/>
</dbReference>
<evidence type="ECO:0000256" key="4">
    <source>
        <dbReference type="ARBA" id="ARBA00022723"/>
    </source>
</evidence>
<evidence type="ECO:0000259" key="14">
    <source>
        <dbReference type="Pfam" id="PF20768"/>
    </source>
</evidence>
<dbReference type="EMBL" id="AANZ01000002">
    <property type="protein sequence ID" value="EAQ82063.1"/>
    <property type="molecule type" value="Genomic_DNA"/>
</dbReference>
<dbReference type="InterPro" id="IPR034136">
    <property type="entry name" value="TOPRIM_Topo6A/Spo11"/>
</dbReference>
<dbReference type="GO" id="GO:0003677">
    <property type="term" value="F:DNA binding"/>
    <property type="evidence" value="ECO:0007669"/>
    <property type="project" value="UniProtKB-UniRule"/>
</dbReference>
<name>A3ZM94_9BACT</name>
<dbReference type="InterPro" id="IPR004085">
    <property type="entry name" value="TopoVI_A"/>
</dbReference>
<dbReference type="PRINTS" id="PR01552">
    <property type="entry name" value="TPISMRASE6A"/>
</dbReference>
<dbReference type="Pfam" id="PF21180">
    <property type="entry name" value="TOP6A-Spo11_Toprim"/>
    <property type="match status" value="1"/>
</dbReference>
<dbReference type="HAMAP" id="MF_00132">
    <property type="entry name" value="Top6A"/>
    <property type="match status" value="1"/>
</dbReference>
<dbReference type="GO" id="GO:0005694">
    <property type="term" value="C:chromosome"/>
    <property type="evidence" value="ECO:0007669"/>
    <property type="project" value="InterPro"/>
</dbReference>
<evidence type="ECO:0000313" key="16">
    <source>
        <dbReference type="EMBL" id="EAQ82063.1"/>
    </source>
</evidence>
<organism evidence="16 17">
    <name type="scientific">Blastopirellula marina DSM 3645</name>
    <dbReference type="NCBI Taxonomy" id="314230"/>
    <lineage>
        <taxon>Bacteria</taxon>
        <taxon>Pseudomonadati</taxon>
        <taxon>Planctomycetota</taxon>
        <taxon>Planctomycetia</taxon>
        <taxon>Pirellulales</taxon>
        <taxon>Pirellulaceae</taxon>
        <taxon>Blastopirellula</taxon>
    </lineage>
</organism>
<dbReference type="InterPro" id="IPR036078">
    <property type="entry name" value="Spo11/TopoVI_A_sf"/>
</dbReference>
<dbReference type="GO" id="GO:0006260">
    <property type="term" value="P:DNA replication"/>
    <property type="evidence" value="ECO:0007669"/>
    <property type="project" value="UniProtKB-UniRule"/>
</dbReference>
<feature type="domain" description="Topoisomerase 6 subunit A/Spo11 TOPRIM" evidence="15">
    <location>
        <begin position="212"/>
        <end position="382"/>
    </location>
</feature>
<evidence type="ECO:0000256" key="3">
    <source>
        <dbReference type="ARBA" id="ARBA00006559"/>
    </source>
</evidence>
<accession>A3ZM94</accession>
<dbReference type="CDD" id="cd00223">
    <property type="entry name" value="TOPRIM_TopoIIB_SPO"/>
    <property type="match status" value="1"/>
</dbReference>
<dbReference type="RefSeq" id="WP_002649905.1">
    <property type="nucleotide sequence ID" value="NZ_AANZ01000002.1"/>
</dbReference>
<evidence type="ECO:0000256" key="11">
    <source>
        <dbReference type="HAMAP-Rule" id="MF_00132"/>
    </source>
</evidence>
<keyword evidence="5 11" id="KW-0547">Nucleotide-binding</keyword>
<dbReference type="OrthoDB" id="9765691at2"/>
<feature type="active site" description="O-(5'-phospho-DNA)-tyrosine intermediate" evidence="11">
    <location>
        <position position="121"/>
    </location>
</feature>
<evidence type="ECO:0000256" key="6">
    <source>
        <dbReference type="ARBA" id="ARBA00022840"/>
    </source>
</evidence>
<dbReference type="STRING" id="314230.DSM3645_00075"/>
<comment type="similarity">
    <text evidence="3 11">Belongs to the TOP6A family.</text>
</comment>
<keyword evidence="10 11" id="KW-0413">Isomerase</keyword>
<evidence type="ECO:0000256" key="9">
    <source>
        <dbReference type="ARBA" id="ARBA00023125"/>
    </source>
</evidence>
<evidence type="ECO:0000256" key="10">
    <source>
        <dbReference type="ARBA" id="ARBA00023235"/>
    </source>
</evidence>
<feature type="domain" description="Type II DNA topoisomerase VI subunit A all-beta" evidence="14">
    <location>
        <begin position="167"/>
        <end position="208"/>
    </location>
</feature>
<keyword evidence="8 11" id="KW-0799">Topoisomerase</keyword>
<dbReference type="AlphaFoldDB" id="A3ZM94"/>
<evidence type="ECO:0000256" key="7">
    <source>
        <dbReference type="ARBA" id="ARBA00022842"/>
    </source>
</evidence>
<keyword evidence="7 11" id="KW-0460">Magnesium</keyword>
<comment type="caution">
    <text evidence="16">The sequence shown here is derived from an EMBL/GenBank/DDBJ whole genome shotgun (WGS) entry which is preliminary data.</text>
</comment>
<dbReference type="PANTHER" id="PTHR10848">
    <property type="entry name" value="MEIOTIC RECOMBINATION PROTEIN SPO11"/>
    <property type="match status" value="1"/>
</dbReference>
<dbReference type="EC" id="5.6.2.2" evidence="11"/>
<dbReference type="GO" id="GO:0000287">
    <property type="term" value="F:magnesium ion binding"/>
    <property type="evidence" value="ECO:0007669"/>
    <property type="project" value="UniProtKB-UniRule"/>
</dbReference>
<keyword evidence="4 11" id="KW-0479">Metal-binding</keyword>
<evidence type="ECO:0000259" key="15">
    <source>
        <dbReference type="Pfam" id="PF21180"/>
    </source>
</evidence>
<dbReference type="InterPro" id="IPR036388">
    <property type="entry name" value="WH-like_DNA-bd_sf"/>
</dbReference>
<gene>
    <name evidence="11" type="primary">top6A</name>
    <name evidence="16" type="ORF">DSM3645_00075</name>
</gene>
<dbReference type="PRINTS" id="PR01550">
    <property type="entry name" value="TOP6AFAMILY"/>
</dbReference>
<dbReference type="Gene3D" id="1.10.10.10">
    <property type="entry name" value="Winged helix-like DNA-binding domain superfamily/Winged helix DNA-binding domain"/>
    <property type="match status" value="1"/>
</dbReference>
<reference evidence="16 17" key="1">
    <citation type="submission" date="2006-02" db="EMBL/GenBank/DDBJ databases">
        <authorList>
            <person name="Amann R."/>
            <person name="Ferriera S."/>
            <person name="Johnson J."/>
            <person name="Kravitz S."/>
            <person name="Halpern A."/>
            <person name="Remington K."/>
            <person name="Beeson K."/>
            <person name="Tran B."/>
            <person name="Rogers Y.-H."/>
            <person name="Friedman R."/>
            <person name="Venter J.C."/>
        </authorList>
    </citation>
    <scope>NUCLEOTIDE SEQUENCE [LARGE SCALE GENOMIC DNA]</scope>
    <source>
        <strain evidence="16 17">DSM 3645</strain>
    </source>
</reference>
<dbReference type="Pfam" id="PF04406">
    <property type="entry name" value="TP6A_N"/>
    <property type="match status" value="1"/>
</dbReference>
<comment type="subunit">
    <text evidence="11">Homodimer. Heterotetramer of two Top6A and two Top6B chains.</text>
</comment>
<dbReference type="Gene3D" id="3.40.1360.10">
    <property type="match status" value="1"/>
</dbReference>
<dbReference type="PANTHER" id="PTHR10848:SF0">
    <property type="entry name" value="MEIOTIC RECOMBINATION PROTEIN SPO11"/>
    <property type="match status" value="1"/>
</dbReference>
<dbReference type="Proteomes" id="UP000004358">
    <property type="component" value="Unassembled WGS sequence"/>
</dbReference>
<sequence length="389" mass="44544">MAKKKSVKKQADLPLRSDTSEKVKLTLRDKKTIGSLTNLADTVVASAQKTKDPRLEIPTRSLSNVRYNKSQRILEMGKNTTARQLFNLNQAKSYMQTMLAAAGCKRLVESGKTTSIRGLYYLMKHTIAGTKEETFSDQAESDPIIEDLEVLLESLREELHLYAQQRGSMVGNIILNDKGDTIDCSRMGSGGYGIPSIVEADVIQFRECGADFVLHVEKDTVWQRFNEDKFWKKHNCILTHGSGQPPRGVRRLLHRLHNELKLPIYCVFDNDPWGYYIYSVIKQGSINLAYESKRMAVPEAKFLGLRAIDYERCNLNPSVQIALNDTDRKRAKQIAKYPWFEQKKTWQKEIQKLLDNGFKLEVEALISQGLSYVTDVYVPERLEDRTWLD</sequence>
<keyword evidence="6 11" id="KW-0067">ATP-binding</keyword>
<dbReference type="InterPro" id="IPR049333">
    <property type="entry name" value="Topo_VI_alpha"/>
</dbReference>
<evidence type="ECO:0000256" key="8">
    <source>
        <dbReference type="ARBA" id="ARBA00023029"/>
    </source>
</evidence>
<evidence type="ECO:0000259" key="13">
    <source>
        <dbReference type="Pfam" id="PF04406"/>
    </source>
</evidence>
<evidence type="ECO:0000256" key="1">
    <source>
        <dbReference type="ARBA" id="ARBA00000185"/>
    </source>
</evidence>
<comment type="cofactor">
    <cofactor evidence="2 11">
        <name>Mg(2+)</name>
        <dbReference type="ChEBI" id="CHEBI:18420"/>
    </cofactor>
</comment>
<keyword evidence="9 11" id="KW-0238">DNA-binding</keyword>
<dbReference type="GO" id="GO:0006265">
    <property type="term" value="P:DNA topological change"/>
    <property type="evidence" value="ECO:0007669"/>
    <property type="project" value="UniProtKB-UniRule"/>
</dbReference>
<evidence type="ECO:0000313" key="17">
    <source>
        <dbReference type="Proteomes" id="UP000004358"/>
    </source>
</evidence>
<evidence type="ECO:0000256" key="12">
    <source>
        <dbReference type="SAM" id="MobiDB-lite"/>
    </source>
</evidence>
<comment type="function">
    <text evidence="11">Relaxes both positive and negative superturns and exhibits a strong decatenase activity.</text>
</comment>
<dbReference type="InterPro" id="IPR013049">
    <property type="entry name" value="Spo11/TopoVI_A_N"/>
</dbReference>
<feature type="binding site" evidence="11">
    <location>
        <position position="269"/>
    </location>
    <ligand>
        <name>Mg(2+)</name>
        <dbReference type="ChEBI" id="CHEBI:18420"/>
    </ligand>
</feature>
<dbReference type="SUPFAM" id="SSF56726">
    <property type="entry name" value="DNA topoisomerase IV, alpha subunit"/>
    <property type="match status" value="1"/>
</dbReference>
<dbReference type="NCBIfam" id="NF003333">
    <property type="entry name" value="PRK04342.1-2"/>
    <property type="match status" value="1"/>
</dbReference>
<dbReference type="GO" id="GO:0003918">
    <property type="term" value="F:DNA topoisomerase type II (double strand cut, ATP-hydrolyzing) activity"/>
    <property type="evidence" value="ECO:0007669"/>
    <property type="project" value="UniProtKB-UniRule"/>
</dbReference>
<dbReference type="HOGENOM" id="CLU_037229_1_0_0"/>
<feature type="domain" description="Spo11/DNA topoisomerase VI subunit A N-terminal" evidence="13">
    <location>
        <begin position="93"/>
        <end position="160"/>
    </location>
</feature>
<feature type="binding site" evidence="11">
    <location>
        <position position="217"/>
    </location>
    <ligand>
        <name>Mg(2+)</name>
        <dbReference type="ChEBI" id="CHEBI:18420"/>
    </ligand>
</feature>
<dbReference type="PROSITE" id="PS52041">
    <property type="entry name" value="TOPO_IIB"/>
    <property type="match status" value="1"/>
</dbReference>
<dbReference type="GO" id="GO:0005524">
    <property type="term" value="F:ATP binding"/>
    <property type="evidence" value="ECO:0007669"/>
    <property type="project" value="UniProtKB-KW"/>
</dbReference>
<protein>
    <recommendedName>
        <fullName evidence="11">Type 2 DNA topoisomerase 6 subunit A</fullName>
        <ecNumber evidence="11">5.6.2.2</ecNumber>
    </recommendedName>
    <alternativeName>
        <fullName evidence="11">Type II DNA topoisomerase VI subunit A</fullName>
    </alternativeName>
</protein>
<feature type="region of interest" description="Disordered" evidence="12">
    <location>
        <begin position="1"/>
        <end position="20"/>
    </location>
</feature>
<proteinExistence type="inferred from homology"/>
<evidence type="ECO:0000256" key="5">
    <source>
        <dbReference type="ARBA" id="ARBA00022741"/>
    </source>
</evidence>